<dbReference type="Pfam" id="PF10317">
    <property type="entry name" value="7TM_GPCR_Srd"/>
    <property type="match status" value="1"/>
</dbReference>
<evidence type="ECO:0000256" key="1">
    <source>
        <dbReference type="ARBA" id="ARBA00004141"/>
    </source>
</evidence>
<comment type="subcellular location">
    <subcellularLocation>
        <location evidence="1">Membrane</location>
        <topology evidence="1">Multi-pass membrane protein</topology>
    </subcellularLocation>
</comment>
<dbReference type="GO" id="GO:0016020">
    <property type="term" value="C:membrane"/>
    <property type="evidence" value="ECO:0007669"/>
    <property type="project" value="UniProtKB-SubCell"/>
</dbReference>
<dbReference type="EMBL" id="BTSX01000004">
    <property type="protein sequence ID" value="GMS94734.1"/>
    <property type="molecule type" value="Genomic_DNA"/>
</dbReference>
<name>A0AAV5TKZ3_9BILA</name>
<proteinExistence type="inferred from homology"/>
<dbReference type="InterPro" id="IPR050920">
    <property type="entry name" value="Nematode_rcpt-like_delta"/>
</dbReference>
<evidence type="ECO:0000256" key="6">
    <source>
        <dbReference type="SAM" id="Phobius"/>
    </source>
</evidence>
<evidence type="ECO:0000256" key="4">
    <source>
        <dbReference type="ARBA" id="ARBA00022989"/>
    </source>
</evidence>
<evidence type="ECO:0000256" key="5">
    <source>
        <dbReference type="ARBA" id="ARBA00023136"/>
    </source>
</evidence>
<dbReference type="PANTHER" id="PTHR22945">
    <property type="entry name" value="SERPENTINE RECEPTOR, CLASS D DELTA"/>
    <property type="match status" value="1"/>
</dbReference>
<evidence type="ECO:0000256" key="2">
    <source>
        <dbReference type="ARBA" id="ARBA00009166"/>
    </source>
</evidence>
<keyword evidence="5 6" id="KW-0472">Membrane</keyword>
<keyword evidence="3 6" id="KW-0812">Transmembrane</keyword>
<evidence type="ECO:0008006" key="9">
    <source>
        <dbReference type="Google" id="ProtNLM"/>
    </source>
</evidence>
<accession>A0AAV5TKZ3</accession>
<comment type="similarity">
    <text evidence="2">Belongs to the nematode receptor-like protein srd family.</text>
</comment>
<evidence type="ECO:0000313" key="7">
    <source>
        <dbReference type="EMBL" id="GMS94734.1"/>
    </source>
</evidence>
<keyword evidence="4 6" id="KW-1133">Transmembrane helix</keyword>
<dbReference type="AlphaFoldDB" id="A0AAV5TKZ3"/>
<organism evidence="7 8">
    <name type="scientific">Pristionchus entomophagus</name>
    <dbReference type="NCBI Taxonomy" id="358040"/>
    <lineage>
        <taxon>Eukaryota</taxon>
        <taxon>Metazoa</taxon>
        <taxon>Ecdysozoa</taxon>
        <taxon>Nematoda</taxon>
        <taxon>Chromadorea</taxon>
        <taxon>Rhabditida</taxon>
        <taxon>Rhabditina</taxon>
        <taxon>Diplogasteromorpha</taxon>
        <taxon>Diplogasteroidea</taxon>
        <taxon>Neodiplogasteridae</taxon>
        <taxon>Pristionchus</taxon>
    </lineage>
</organism>
<protein>
    <recommendedName>
        <fullName evidence="9">G protein-coupled receptor</fullName>
    </recommendedName>
</protein>
<sequence>MSDDELPLLIHGLHNFLSIWSIFFDALFLLCVYEILTSIALFIIFPRVIPLGTDAIVVAIEGPCRLLPVRSCYACYSVLLNGIGMFNIQTTSCFLFRYKISSIRQTISYNTMLVIPAVIFTAILNFGIDPREILDPLLIKHVPQYDLVTKALGGITDPLHSPALPSIVWINVTASQCFFLNVWAGLSIRRSLDRNSNSFSSRTQKVHREFLSVCVY</sequence>
<gene>
    <name evidence="7" type="ORF">PENTCL1PPCAC_16909</name>
</gene>
<dbReference type="PANTHER" id="PTHR22945:SF40">
    <property type="entry name" value="SERPENTINE RECEPTOR, CLASS D (DELTA)-RELATED"/>
    <property type="match status" value="1"/>
</dbReference>
<evidence type="ECO:0000313" key="8">
    <source>
        <dbReference type="Proteomes" id="UP001432027"/>
    </source>
</evidence>
<reference evidence="7" key="1">
    <citation type="submission" date="2023-10" db="EMBL/GenBank/DDBJ databases">
        <title>Genome assembly of Pristionchus species.</title>
        <authorList>
            <person name="Yoshida K."/>
            <person name="Sommer R.J."/>
        </authorList>
    </citation>
    <scope>NUCLEOTIDE SEQUENCE</scope>
    <source>
        <strain evidence="7">RS0144</strain>
    </source>
</reference>
<evidence type="ECO:0000256" key="3">
    <source>
        <dbReference type="ARBA" id="ARBA00022692"/>
    </source>
</evidence>
<dbReference type="Proteomes" id="UP001432027">
    <property type="component" value="Unassembled WGS sequence"/>
</dbReference>
<keyword evidence="8" id="KW-1185">Reference proteome</keyword>
<comment type="caution">
    <text evidence="7">The sequence shown here is derived from an EMBL/GenBank/DDBJ whole genome shotgun (WGS) entry which is preliminary data.</text>
</comment>
<feature type="non-terminal residue" evidence="7">
    <location>
        <position position="216"/>
    </location>
</feature>
<feature type="transmembrane region" description="Helical" evidence="6">
    <location>
        <begin position="167"/>
        <end position="186"/>
    </location>
</feature>
<feature type="transmembrane region" description="Helical" evidence="6">
    <location>
        <begin position="20"/>
        <end position="45"/>
    </location>
</feature>
<dbReference type="InterPro" id="IPR019421">
    <property type="entry name" value="7TM_GPCR_serpentine_rcpt_Srd"/>
</dbReference>
<feature type="transmembrane region" description="Helical" evidence="6">
    <location>
        <begin position="107"/>
        <end position="128"/>
    </location>
</feature>